<dbReference type="Gene3D" id="3.40.50.970">
    <property type="match status" value="2"/>
</dbReference>
<keyword evidence="9" id="KW-1185">Reference proteome</keyword>
<feature type="domain" description="Thiamine pyrophosphate enzyme central" evidence="5">
    <location>
        <begin position="201"/>
        <end position="330"/>
    </location>
</feature>
<dbReference type="PANTHER" id="PTHR18968:SF13">
    <property type="entry name" value="ACETOLACTATE SYNTHASE CATALYTIC SUBUNIT, MITOCHONDRIAL"/>
    <property type="match status" value="1"/>
</dbReference>
<dbReference type="GO" id="GO:0009099">
    <property type="term" value="P:L-valine biosynthetic process"/>
    <property type="evidence" value="ECO:0007669"/>
    <property type="project" value="TreeGrafter"/>
</dbReference>
<name>W9GNZ3_9MICO</name>
<dbReference type="InterPro" id="IPR029061">
    <property type="entry name" value="THDP-binding"/>
</dbReference>
<evidence type="ECO:0000313" key="8">
    <source>
        <dbReference type="EMBL" id="EWT06518.1"/>
    </source>
</evidence>
<dbReference type="InterPro" id="IPR012001">
    <property type="entry name" value="Thiamin_PyroP_enz_TPP-bd_dom"/>
</dbReference>
<evidence type="ECO:0000256" key="2">
    <source>
        <dbReference type="ARBA" id="ARBA00007812"/>
    </source>
</evidence>
<dbReference type="InterPro" id="IPR029035">
    <property type="entry name" value="DHS-like_NAD/FAD-binding_dom"/>
</dbReference>
<dbReference type="InterPro" id="IPR011766">
    <property type="entry name" value="TPP_enzyme_TPP-bd"/>
</dbReference>
<dbReference type="PROSITE" id="PS00187">
    <property type="entry name" value="TPP_ENZYMES"/>
    <property type="match status" value="1"/>
</dbReference>
<dbReference type="GO" id="GO:0003984">
    <property type="term" value="F:acetolactate synthase activity"/>
    <property type="evidence" value="ECO:0007669"/>
    <property type="project" value="TreeGrafter"/>
</dbReference>
<feature type="domain" description="Thiamine pyrophosphate enzyme N-terminal TPP-binding" evidence="7">
    <location>
        <begin position="4"/>
        <end position="121"/>
    </location>
</feature>
<dbReference type="GO" id="GO:0009097">
    <property type="term" value="P:isoleucine biosynthetic process"/>
    <property type="evidence" value="ECO:0007669"/>
    <property type="project" value="TreeGrafter"/>
</dbReference>
<evidence type="ECO:0000259" key="7">
    <source>
        <dbReference type="Pfam" id="PF02776"/>
    </source>
</evidence>
<feature type="domain" description="Thiamine pyrophosphate enzyme TPP-binding" evidence="6">
    <location>
        <begin position="395"/>
        <end position="531"/>
    </location>
</feature>
<dbReference type="InterPro" id="IPR012000">
    <property type="entry name" value="Thiamin_PyroP_enz_cen_dom"/>
</dbReference>
<dbReference type="GO" id="GO:0030976">
    <property type="term" value="F:thiamine pyrophosphate binding"/>
    <property type="evidence" value="ECO:0007669"/>
    <property type="project" value="InterPro"/>
</dbReference>
<dbReference type="Proteomes" id="UP000019494">
    <property type="component" value="Unassembled WGS sequence"/>
</dbReference>
<dbReference type="SUPFAM" id="SSF52467">
    <property type="entry name" value="DHS-like NAD/FAD-binding domain"/>
    <property type="match status" value="1"/>
</dbReference>
<evidence type="ECO:0000256" key="4">
    <source>
        <dbReference type="RuleBase" id="RU362132"/>
    </source>
</evidence>
<dbReference type="Pfam" id="PF00205">
    <property type="entry name" value="TPP_enzyme_M"/>
    <property type="match status" value="1"/>
</dbReference>
<dbReference type="SUPFAM" id="SSF52518">
    <property type="entry name" value="Thiamin diphosphate-binding fold (THDP-binding)"/>
    <property type="match status" value="2"/>
</dbReference>
<dbReference type="PATRIC" id="fig|584657.3.peg.1562"/>
<evidence type="ECO:0000313" key="9">
    <source>
        <dbReference type="Proteomes" id="UP000019494"/>
    </source>
</evidence>
<dbReference type="EMBL" id="AWQS01000044">
    <property type="protein sequence ID" value="EWT06518.1"/>
    <property type="molecule type" value="Genomic_DNA"/>
</dbReference>
<dbReference type="GO" id="GO:0050660">
    <property type="term" value="F:flavin adenine dinucleotide binding"/>
    <property type="evidence" value="ECO:0007669"/>
    <property type="project" value="TreeGrafter"/>
</dbReference>
<protein>
    <submittedName>
        <fullName evidence="8">Acetolactate synthase</fullName>
    </submittedName>
</protein>
<evidence type="ECO:0000256" key="3">
    <source>
        <dbReference type="ARBA" id="ARBA00023052"/>
    </source>
</evidence>
<dbReference type="RefSeq" id="WP_081793518.1">
    <property type="nucleotide sequence ID" value="NZ_AWQS01000044.1"/>
</dbReference>
<dbReference type="GO" id="GO:0005948">
    <property type="term" value="C:acetolactate synthase complex"/>
    <property type="evidence" value="ECO:0007669"/>
    <property type="project" value="TreeGrafter"/>
</dbReference>
<dbReference type="Pfam" id="PF02775">
    <property type="entry name" value="TPP_enzyme_C"/>
    <property type="match status" value="1"/>
</dbReference>
<evidence type="ECO:0000259" key="5">
    <source>
        <dbReference type="Pfam" id="PF00205"/>
    </source>
</evidence>
<comment type="cofactor">
    <cofactor evidence="1">
        <name>thiamine diphosphate</name>
        <dbReference type="ChEBI" id="CHEBI:58937"/>
    </cofactor>
</comment>
<gene>
    <name evidence="8" type="ORF">N864_20780</name>
</gene>
<dbReference type="CDD" id="cd00568">
    <property type="entry name" value="TPP_enzymes"/>
    <property type="match status" value="1"/>
</dbReference>
<accession>W9GNZ3</accession>
<comment type="similarity">
    <text evidence="2 4">Belongs to the TPP enzyme family.</text>
</comment>
<dbReference type="CDD" id="cd07035">
    <property type="entry name" value="TPP_PYR_POX_like"/>
    <property type="match status" value="1"/>
</dbReference>
<organism evidence="8 9">
    <name type="scientific">Intrasporangium chromatireducens Q5-1</name>
    <dbReference type="NCBI Taxonomy" id="584657"/>
    <lineage>
        <taxon>Bacteria</taxon>
        <taxon>Bacillati</taxon>
        <taxon>Actinomycetota</taxon>
        <taxon>Actinomycetes</taxon>
        <taxon>Micrococcales</taxon>
        <taxon>Intrasporangiaceae</taxon>
        <taxon>Intrasporangium</taxon>
    </lineage>
</organism>
<sequence length="549" mass="56766">MSPTGGHAVVSALVDAGVEVVFGIPGTHNLEIYRALAESGIRVVTPRHEQGAGYAADAYARVSGKPGVVITTTGPGLTNVTTAAATAYADSIPMLVLSPGMPRNMAPGSDVGWLHEMKDQQGHLDAALERSVRVQSGDEAREAITDTFTRWQSGRCRPVHIEAPVDVLDEPWERGDGDRTTGDSHSAEALNRLVPCAEDLRAAAQVLAEAASVLVIAGGGARHAASELRSVAEALDAPVLTSTSGKGVLPENHELSLGAAIRLTEAHRLIAEVDALLVVGAVLGDDELWGHQLQARGAVVRIDVEAAQLHKNLAATHPLHGDAAATLSALGDALPATVAGSLGRCAPELRKTLDEQAMRDGAVYAPYHEALARVLPPATIIAGDSAQACYFGTVHQWPAMRPGQFLYPSGFATLGYGIPAGIGGALAAPDTPVVVISGDGGVMFTIQEFATAADLGLPLTVIVMNNSGFQEIREEMQARGIAQLGVDVRSPNFPLLAEALGGHGVRVASPDELAAEVSRALQRPGPTLIEVPIDSSLPPASAAEGGSAS</sequence>
<dbReference type="Gene3D" id="3.40.50.1220">
    <property type="entry name" value="TPP-binding domain"/>
    <property type="match status" value="1"/>
</dbReference>
<dbReference type="InterPro" id="IPR000399">
    <property type="entry name" value="TPP-bd_CS"/>
</dbReference>
<reference evidence="9" key="1">
    <citation type="submission" date="2013-08" db="EMBL/GenBank/DDBJ databases">
        <title>Intrasporangium oryzae NRRL B-24470.</title>
        <authorList>
            <person name="Liu H."/>
            <person name="Wang G."/>
        </authorList>
    </citation>
    <scope>NUCLEOTIDE SEQUENCE [LARGE SCALE GENOMIC DNA]</scope>
    <source>
        <strain evidence="9">Q5-1</strain>
    </source>
</reference>
<dbReference type="OrthoDB" id="4494979at2"/>
<evidence type="ECO:0000259" key="6">
    <source>
        <dbReference type="Pfam" id="PF02775"/>
    </source>
</evidence>
<dbReference type="InterPro" id="IPR045229">
    <property type="entry name" value="TPP_enz"/>
</dbReference>
<evidence type="ECO:0000256" key="1">
    <source>
        <dbReference type="ARBA" id="ARBA00001964"/>
    </source>
</evidence>
<dbReference type="Pfam" id="PF02776">
    <property type="entry name" value="TPP_enzyme_N"/>
    <property type="match status" value="1"/>
</dbReference>
<proteinExistence type="inferred from homology"/>
<dbReference type="AlphaFoldDB" id="W9GNZ3"/>
<comment type="caution">
    <text evidence="8">The sequence shown here is derived from an EMBL/GenBank/DDBJ whole genome shotgun (WGS) entry which is preliminary data.</text>
</comment>
<dbReference type="GO" id="GO:0000287">
    <property type="term" value="F:magnesium ion binding"/>
    <property type="evidence" value="ECO:0007669"/>
    <property type="project" value="InterPro"/>
</dbReference>
<dbReference type="PANTHER" id="PTHR18968">
    <property type="entry name" value="THIAMINE PYROPHOSPHATE ENZYMES"/>
    <property type="match status" value="1"/>
</dbReference>
<keyword evidence="3 4" id="KW-0786">Thiamine pyrophosphate</keyword>